<sequence>MCTHWFTHSAHSLTSHSLLTLSLAART</sequence>
<accession>A0A0E9U3Y3</accession>
<reference evidence="1" key="1">
    <citation type="submission" date="2014-11" db="EMBL/GenBank/DDBJ databases">
        <authorList>
            <person name="Amaro Gonzalez C."/>
        </authorList>
    </citation>
    <scope>NUCLEOTIDE SEQUENCE</scope>
</reference>
<organism evidence="1">
    <name type="scientific">Anguilla anguilla</name>
    <name type="common">European freshwater eel</name>
    <name type="synonym">Muraena anguilla</name>
    <dbReference type="NCBI Taxonomy" id="7936"/>
    <lineage>
        <taxon>Eukaryota</taxon>
        <taxon>Metazoa</taxon>
        <taxon>Chordata</taxon>
        <taxon>Craniata</taxon>
        <taxon>Vertebrata</taxon>
        <taxon>Euteleostomi</taxon>
        <taxon>Actinopterygii</taxon>
        <taxon>Neopterygii</taxon>
        <taxon>Teleostei</taxon>
        <taxon>Anguilliformes</taxon>
        <taxon>Anguillidae</taxon>
        <taxon>Anguilla</taxon>
    </lineage>
</organism>
<protein>
    <submittedName>
        <fullName evidence="1">Uncharacterized protein</fullName>
    </submittedName>
</protein>
<proteinExistence type="predicted"/>
<dbReference type="EMBL" id="GBXM01048061">
    <property type="protein sequence ID" value="JAH60516.1"/>
    <property type="molecule type" value="Transcribed_RNA"/>
</dbReference>
<reference evidence="1" key="2">
    <citation type="journal article" date="2015" name="Fish Shellfish Immunol.">
        <title>Early steps in the European eel (Anguilla anguilla)-Vibrio vulnificus interaction in the gills: Role of the RtxA13 toxin.</title>
        <authorList>
            <person name="Callol A."/>
            <person name="Pajuelo D."/>
            <person name="Ebbesson L."/>
            <person name="Teles M."/>
            <person name="MacKenzie S."/>
            <person name="Amaro C."/>
        </authorList>
    </citation>
    <scope>NUCLEOTIDE SEQUENCE</scope>
</reference>
<evidence type="ECO:0000313" key="1">
    <source>
        <dbReference type="EMBL" id="JAH60516.1"/>
    </source>
</evidence>
<name>A0A0E9U3Y3_ANGAN</name>
<dbReference type="AlphaFoldDB" id="A0A0E9U3Y3"/>